<dbReference type="AlphaFoldDB" id="A0A7C6Z4J2"/>
<name>A0A7C6Z4J2_9FIRM</name>
<organism evidence="2 3">
    <name type="scientific">Desulfitobacterium dehalogenans</name>
    <dbReference type="NCBI Taxonomy" id="36854"/>
    <lineage>
        <taxon>Bacteria</taxon>
        <taxon>Bacillati</taxon>
        <taxon>Bacillota</taxon>
        <taxon>Clostridia</taxon>
        <taxon>Eubacteriales</taxon>
        <taxon>Desulfitobacteriaceae</taxon>
        <taxon>Desulfitobacterium</taxon>
    </lineage>
</organism>
<comment type="caution">
    <text evidence="2">The sequence shown here is derived from an EMBL/GenBank/DDBJ whole genome shotgun (WGS) entry which is preliminary data.</text>
</comment>
<dbReference type="InterPro" id="IPR021778">
    <property type="entry name" value="Se/S_carrier-like"/>
</dbReference>
<dbReference type="Pfam" id="PF11823">
    <property type="entry name" value="Se_S_carrier"/>
    <property type="match status" value="1"/>
</dbReference>
<accession>A0A7C6Z4J2</accession>
<dbReference type="EMBL" id="DUTF01000207">
    <property type="protein sequence ID" value="HHY26866.1"/>
    <property type="molecule type" value="Genomic_DNA"/>
</dbReference>
<proteinExistence type="predicted"/>
<evidence type="ECO:0000313" key="2">
    <source>
        <dbReference type="EMBL" id="HHY26866.1"/>
    </source>
</evidence>
<evidence type="ECO:0000313" key="3">
    <source>
        <dbReference type="Proteomes" id="UP000553059"/>
    </source>
</evidence>
<reference evidence="2 3" key="1">
    <citation type="journal article" date="2020" name="Biotechnol. Biofuels">
        <title>New insights from the biogas microbiome by comprehensive genome-resolved metagenomics of nearly 1600 species originating from multiple anaerobic digesters.</title>
        <authorList>
            <person name="Campanaro S."/>
            <person name="Treu L."/>
            <person name="Rodriguez-R L.M."/>
            <person name="Kovalovszki A."/>
            <person name="Ziels R.M."/>
            <person name="Maus I."/>
            <person name="Zhu X."/>
            <person name="Kougias P.G."/>
            <person name="Basile A."/>
            <person name="Luo G."/>
            <person name="Schluter A."/>
            <person name="Konstantinidis K.T."/>
            <person name="Angelidaki I."/>
        </authorList>
    </citation>
    <scope>NUCLEOTIDE SEQUENCE [LARGE SCALE GENOMIC DNA]</scope>
    <source>
        <strain evidence="2">AS05jafATM_4</strain>
    </source>
</reference>
<sequence length="88" mass="9749">MLYGPLFENRALITFPSLTQSLAAERVFKRLDCPHTSIPTPRSVRSGCNTAICFPIDRKEIVEDLIDNGVVFLGAYEATDEGFISLSL</sequence>
<evidence type="ECO:0000259" key="1">
    <source>
        <dbReference type="Pfam" id="PF11823"/>
    </source>
</evidence>
<protein>
    <submittedName>
        <fullName evidence="2">DUF3343 domain-containing protein</fullName>
    </submittedName>
</protein>
<gene>
    <name evidence="2" type="ORF">GX523_09015</name>
</gene>
<feature type="domain" description="Putative Se/S carrier protein-like" evidence="1">
    <location>
        <begin position="12"/>
        <end position="76"/>
    </location>
</feature>
<dbReference type="Proteomes" id="UP000553059">
    <property type="component" value="Unassembled WGS sequence"/>
</dbReference>